<evidence type="ECO:0000313" key="13">
    <source>
        <dbReference type="EMBL" id="MBN7824644.1"/>
    </source>
</evidence>
<dbReference type="InterPro" id="IPR036962">
    <property type="entry name" value="Glyco_hydro_3_N_sf"/>
</dbReference>
<sequence length="333" mass="37060">MLDLKGHELSSDEKDILDHPLVGGVILFTRNYHDPKQLAELIRQVRQAARNPVLLAVDQEGGRVMRFRQDFSALPAMGELASRTAGDMELAGQYADTFGWLMAAEILAMDIDISFAPVLDIQGVSSVIGDRSFHSKSQHVIELASKFVQGMHRAGMKATGKHFPGHGSVKEDSHLALPVDKRPEAEIRNYDMRVFRELLQAGLLDALMPAHVVYEKVDSKPACFSRRWLRDILRKELDFDGVIFSDDLSMKGAAVMGDYGQRARAALDAGCDMVLVCNNQEGAIKVLDALPSNYQASDRLKAMQKGPGRSFEALRNNPDWQQAQRILERFDAL</sequence>
<dbReference type="GO" id="GO:0009254">
    <property type="term" value="P:peptidoglycan turnover"/>
    <property type="evidence" value="ECO:0007669"/>
    <property type="project" value="UniProtKB-UniRule"/>
</dbReference>
<feature type="active site" description="Nucleophile" evidence="11">
    <location>
        <position position="246"/>
    </location>
</feature>
<feature type="binding site" evidence="11">
    <location>
        <position position="58"/>
    </location>
    <ligand>
        <name>substrate</name>
    </ligand>
</feature>
<feature type="binding site" evidence="11">
    <location>
        <position position="66"/>
    </location>
    <ligand>
        <name>substrate</name>
    </ligand>
</feature>
<dbReference type="EC" id="3.2.1.52" evidence="11"/>
<keyword evidence="4 11" id="KW-0378">Hydrolase</keyword>
<keyword evidence="7 11" id="KW-0326">Glycosidase</keyword>
<dbReference type="Gene3D" id="3.20.20.300">
    <property type="entry name" value="Glycoside hydrolase, family 3, N-terminal domain"/>
    <property type="match status" value="1"/>
</dbReference>
<protein>
    <recommendedName>
        <fullName evidence="11">Beta-hexosaminidase</fullName>
        <ecNumber evidence="11">3.2.1.52</ecNumber>
    </recommendedName>
    <alternativeName>
        <fullName evidence="11">Beta-N-acetylhexosaminidase</fullName>
    </alternativeName>
    <alternativeName>
        <fullName evidence="11">N-acetyl-beta-glucosaminidase</fullName>
    </alternativeName>
</protein>
<evidence type="ECO:0000256" key="9">
    <source>
        <dbReference type="ARBA" id="ARBA00023316"/>
    </source>
</evidence>
<keyword evidence="2 11" id="KW-0963">Cytoplasm</keyword>
<comment type="pathway">
    <text evidence="10 11">Cell wall biogenesis; peptidoglycan recycling.</text>
</comment>
<evidence type="ECO:0000256" key="8">
    <source>
        <dbReference type="ARBA" id="ARBA00023306"/>
    </source>
</evidence>
<evidence type="ECO:0000256" key="11">
    <source>
        <dbReference type="HAMAP-Rule" id="MF_00364"/>
    </source>
</evidence>
<feature type="site" description="Important for catalytic activity" evidence="11">
    <location>
        <position position="172"/>
    </location>
</feature>
<keyword evidence="8 11" id="KW-0131">Cell cycle</keyword>
<evidence type="ECO:0000256" key="4">
    <source>
        <dbReference type="ARBA" id="ARBA00022801"/>
    </source>
</evidence>
<dbReference type="RefSeq" id="WP_206572850.1">
    <property type="nucleotide sequence ID" value="NZ_JAFKCV010000002.1"/>
</dbReference>
<keyword evidence="6 11" id="KW-0573">Peptidoglycan synthesis</keyword>
<dbReference type="Pfam" id="PF00933">
    <property type="entry name" value="Glyco_hydro_3"/>
    <property type="match status" value="1"/>
</dbReference>
<name>A0A939DKZ0_9ALTE</name>
<comment type="subcellular location">
    <subcellularLocation>
        <location evidence="11">Cytoplasm</location>
    </subcellularLocation>
</comment>
<dbReference type="FunFam" id="3.20.20.300:FF:000001">
    <property type="entry name" value="Beta-hexosaminidase"/>
    <property type="match status" value="1"/>
</dbReference>
<dbReference type="GO" id="GO:0051301">
    <property type="term" value="P:cell division"/>
    <property type="evidence" value="ECO:0007669"/>
    <property type="project" value="UniProtKB-KW"/>
</dbReference>
<comment type="similarity">
    <text evidence="11">Belongs to the glycosyl hydrolase 3 family. NagZ subfamily.</text>
</comment>
<dbReference type="GO" id="GO:0005737">
    <property type="term" value="C:cytoplasm"/>
    <property type="evidence" value="ECO:0007669"/>
    <property type="project" value="UniProtKB-SubCell"/>
</dbReference>
<dbReference type="InterPro" id="IPR001764">
    <property type="entry name" value="Glyco_hydro_3_N"/>
</dbReference>
<dbReference type="InterPro" id="IPR050226">
    <property type="entry name" value="NagZ_Beta-hexosaminidase"/>
</dbReference>
<evidence type="ECO:0000256" key="5">
    <source>
        <dbReference type="ARBA" id="ARBA00022960"/>
    </source>
</evidence>
<dbReference type="PROSITE" id="PS00775">
    <property type="entry name" value="GLYCOSYL_HYDROL_F3"/>
    <property type="match status" value="1"/>
</dbReference>
<organism evidence="13 14">
    <name type="scientific">Bowmanella dokdonensis</name>
    <dbReference type="NCBI Taxonomy" id="751969"/>
    <lineage>
        <taxon>Bacteria</taxon>
        <taxon>Pseudomonadati</taxon>
        <taxon>Pseudomonadota</taxon>
        <taxon>Gammaproteobacteria</taxon>
        <taxon>Alteromonadales</taxon>
        <taxon>Alteromonadaceae</taxon>
        <taxon>Bowmanella</taxon>
    </lineage>
</organism>
<keyword evidence="14" id="KW-1185">Reference proteome</keyword>
<comment type="caution">
    <text evidence="13">The sequence shown here is derived from an EMBL/GenBank/DDBJ whole genome shotgun (WGS) entry which is preliminary data.</text>
</comment>
<comment type="function">
    <text evidence="11">Plays a role in peptidoglycan recycling by cleaving the terminal beta-1,4-linked N-acetylglucosamine (GlcNAc) from peptide-linked peptidoglycan fragments, giving rise to free GlcNAc, anhydro-N-acetylmuramic acid and anhydro-N-acetylmuramic acid-linked peptides.</text>
</comment>
<dbReference type="PANTHER" id="PTHR30480">
    <property type="entry name" value="BETA-HEXOSAMINIDASE-RELATED"/>
    <property type="match status" value="1"/>
</dbReference>
<evidence type="ECO:0000256" key="1">
    <source>
        <dbReference type="ARBA" id="ARBA00001231"/>
    </source>
</evidence>
<keyword evidence="5 11" id="KW-0133">Cell shape</keyword>
<dbReference type="GO" id="GO:0071555">
    <property type="term" value="P:cell wall organization"/>
    <property type="evidence" value="ECO:0007669"/>
    <property type="project" value="UniProtKB-KW"/>
</dbReference>
<evidence type="ECO:0000259" key="12">
    <source>
        <dbReference type="Pfam" id="PF00933"/>
    </source>
</evidence>
<gene>
    <name evidence="11 13" type="primary">nagZ</name>
    <name evidence="13" type="ORF">J0A66_05320</name>
</gene>
<keyword evidence="3 11" id="KW-0132">Cell division</keyword>
<dbReference type="EMBL" id="JAFKCV010000002">
    <property type="protein sequence ID" value="MBN7824644.1"/>
    <property type="molecule type" value="Genomic_DNA"/>
</dbReference>
<dbReference type="Proteomes" id="UP000664654">
    <property type="component" value="Unassembled WGS sequence"/>
</dbReference>
<dbReference type="InterPro" id="IPR017853">
    <property type="entry name" value="GH"/>
</dbReference>
<evidence type="ECO:0000313" key="14">
    <source>
        <dbReference type="Proteomes" id="UP000664654"/>
    </source>
</evidence>
<dbReference type="AlphaFoldDB" id="A0A939DKZ0"/>
<dbReference type="InterPro" id="IPR022956">
    <property type="entry name" value="Beta_hexosaminidase_bac"/>
</dbReference>
<evidence type="ECO:0000256" key="3">
    <source>
        <dbReference type="ARBA" id="ARBA00022618"/>
    </source>
</evidence>
<feature type="binding site" evidence="11">
    <location>
        <begin position="161"/>
        <end position="162"/>
    </location>
    <ligand>
        <name>substrate</name>
    </ligand>
</feature>
<accession>A0A939DKZ0</accession>
<feature type="domain" description="Glycoside hydrolase family 3 N-terminal" evidence="12">
    <location>
        <begin position="3"/>
        <end position="290"/>
    </location>
</feature>
<dbReference type="GO" id="GO:0008360">
    <property type="term" value="P:regulation of cell shape"/>
    <property type="evidence" value="ECO:0007669"/>
    <property type="project" value="UniProtKB-KW"/>
</dbReference>
<dbReference type="GO" id="GO:0009252">
    <property type="term" value="P:peptidoglycan biosynthetic process"/>
    <property type="evidence" value="ECO:0007669"/>
    <property type="project" value="UniProtKB-KW"/>
</dbReference>
<feature type="active site" description="Proton donor/acceptor" evidence="11">
    <location>
        <position position="174"/>
    </location>
</feature>
<feature type="binding site" evidence="11">
    <location>
        <position position="131"/>
    </location>
    <ligand>
        <name>substrate</name>
    </ligand>
</feature>
<evidence type="ECO:0000256" key="2">
    <source>
        <dbReference type="ARBA" id="ARBA00022490"/>
    </source>
</evidence>
<evidence type="ECO:0000256" key="7">
    <source>
        <dbReference type="ARBA" id="ARBA00023295"/>
    </source>
</evidence>
<evidence type="ECO:0000256" key="6">
    <source>
        <dbReference type="ARBA" id="ARBA00022984"/>
    </source>
</evidence>
<dbReference type="SUPFAM" id="SSF51445">
    <property type="entry name" value="(Trans)glycosidases"/>
    <property type="match status" value="1"/>
</dbReference>
<reference evidence="13" key="1">
    <citation type="submission" date="2021-03" db="EMBL/GenBank/DDBJ databases">
        <title>novel species isolated from a fishpond in China.</title>
        <authorList>
            <person name="Lu H."/>
            <person name="Cai Z."/>
        </authorList>
    </citation>
    <scope>NUCLEOTIDE SEQUENCE</scope>
    <source>
        <strain evidence="13">JCM 30855</strain>
    </source>
</reference>
<evidence type="ECO:0000256" key="10">
    <source>
        <dbReference type="ARBA" id="ARBA00037880"/>
    </source>
</evidence>
<dbReference type="GO" id="GO:0004563">
    <property type="term" value="F:beta-N-acetylhexosaminidase activity"/>
    <property type="evidence" value="ECO:0007669"/>
    <property type="project" value="UniProtKB-UniRule"/>
</dbReference>
<dbReference type="NCBIfam" id="NF003740">
    <property type="entry name" value="PRK05337.1"/>
    <property type="match status" value="1"/>
</dbReference>
<dbReference type="HAMAP" id="MF_00364">
    <property type="entry name" value="NagZ"/>
    <property type="match status" value="1"/>
</dbReference>
<keyword evidence="9 11" id="KW-0961">Cell wall biogenesis/degradation</keyword>
<proteinExistence type="inferred from homology"/>
<comment type="catalytic activity">
    <reaction evidence="1 11">
        <text>Hydrolysis of terminal non-reducing N-acetyl-D-hexosamine residues in N-acetyl-beta-D-hexosaminides.</text>
        <dbReference type="EC" id="3.2.1.52"/>
    </reaction>
</comment>
<dbReference type="InterPro" id="IPR019800">
    <property type="entry name" value="Glyco_hydro_3_AS"/>
</dbReference>
<dbReference type="PANTHER" id="PTHR30480:SF13">
    <property type="entry name" value="BETA-HEXOSAMINIDASE"/>
    <property type="match status" value="1"/>
</dbReference>
<dbReference type="GO" id="GO:0005975">
    <property type="term" value="P:carbohydrate metabolic process"/>
    <property type="evidence" value="ECO:0007669"/>
    <property type="project" value="InterPro"/>
</dbReference>